<accession>A0AAJ7FFZ9</accession>
<reference evidence="6" key="1">
    <citation type="submission" date="2025-08" db="UniProtKB">
        <authorList>
            <consortium name="RefSeq"/>
        </authorList>
    </citation>
    <scope>IDENTIFICATION</scope>
</reference>
<evidence type="ECO:0000313" key="5">
    <source>
        <dbReference type="Proteomes" id="UP000694920"/>
    </source>
</evidence>
<name>A0AAJ7FFZ9_CEPCN</name>
<protein>
    <submittedName>
        <fullName evidence="6">Nuclease HARBI1 isoform X2</fullName>
    </submittedName>
</protein>
<feature type="region of interest" description="Disordered" evidence="3">
    <location>
        <begin position="128"/>
        <end position="147"/>
    </location>
</feature>
<evidence type="ECO:0000256" key="3">
    <source>
        <dbReference type="SAM" id="MobiDB-lite"/>
    </source>
</evidence>
<keyword evidence="5" id="KW-1185">Reference proteome</keyword>
<dbReference type="Pfam" id="PF13359">
    <property type="entry name" value="DDE_Tnp_4"/>
    <property type="match status" value="1"/>
</dbReference>
<dbReference type="Proteomes" id="UP000694920">
    <property type="component" value="Unplaced"/>
</dbReference>
<evidence type="ECO:0000313" key="6">
    <source>
        <dbReference type="RefSeq" id="XP_015589947.1"/>
    </source>
</evidence>
<feature type="domain" description="DDE Tnp4" evidence="4">
    <location>
        <begin position="39"/>
        <end position="113"/>
    </location>
</feature>
<dbReference type="GeneID" id="107265220"/>
<evidence type="ECO:0000259" key="4">
    <source>
        <dbReference type="Pfam" id="PF13359"/>
    </source>
</evidence>
<dbReference type="AlphaFoldDB" id="A0AAJ7FFZ9"/>
<dbReference type="RefSeq" id="XP_015589947.1">
    <property type="nucleotide sequence ID" value="XM_015734461.2"/>
</dbReference>
<evidence type="ECO:0000256" key="2">
    <source>
        <dbReference type="ARBA" id="ARBA00022723"/>
    </source>
</evidence>
<gene>
    <name evidence="6" type="primary">LOC107265220</name>
</gene>
<proteinExistence type="predicted"/>
<dbReference type="GO" id="GO:0046872">
    <property type="term" value="F:metal ion binding"/>
    <property type="evidence" value="ECO:0007669"/>
    <property type="project" value="UniProtKB-KW"/>
</dbReference>
<sequence>MLRDVSLILLLDVEAVCTTLAYWITAPSRMRFESSKIKGVLLGDSGYPCKSYLLTQFLRPRTPAEERYNASHVRTRNVVERCFGEWKGMFRALRNSMQISLPTARTAIVEMAVLYNIRHEFGDTNLYEDDEGAKQRAEEDVSPTTEEPSTLVAGSLFRQQFLQQYFT</sequence>
<comment type="cofactor">
    <cofactor evidence="1">
        <name>a divalent metal cation</name>
        <dbReference type="ChEBI" id="CHEBI:60240"/>
    </cofactor>
</comment>
<dbReference type="InterPro" id="IPR027806">
    <property type="entry name" value="HARBI1_dom"/>
</dbReference>
<organism evidence="5 6">
    <name type="scientific">Cephus cinctus</name>
    <name type="common">Wheat stem sawfly</name>
    <dbReference type="NCBI Taxonomy" id="211228"/>
    <lineage>
        <taxon>Eukaryota</taxon>
        <taxon>Metazoa</taxon>
        <taxon>Ecdysozoa</taxon>
        <taxon>Arthropoda</taxon>
        <taxon>Hexapoda</taxon>
        <taxon>Insecta</taxon>
        <taxon>Pterygota</taxon>
        <taxon>Neoptera</taxon>
        <taxon>Endopterygota</taxon>
        <taxon>Hymenoptera</taxon>
        <taxon>Cephoidea</taxon>
        <taxon>Cephidae</taxon>
        <taxon>Cephus</taxon>
    </lineage>
</organism>
<evidence type="ECO:0000256" key="1">
    <source>
        <dbReference type="ARBA" id="ARBA00001968"/>
    </source>
</evidence>
<keyword evidence="2" id="KW-0479">Metal-binding</keyword>